<dbReference type="SUPFAM" id="SSF52540">
    <property type="entry name" value="P-loop containing nucleoside triphosphate hydrolases"/>
    <property type="match status" value="1"/>
</dbReference>
<evidence type="ECO:0000256" key="3">
    <source>
        <dbReference type="ARBA" id="ARBA00022840"/>
    </source>
</evidence>
<dbReference type="Proteomes" id="UP000603434">
    <property type="component" value="Unassembled WGS sequence"/>
</dbReference>
<comment type="similarity">
    <text evidence="1">Belongs to the GSP E family.</text>
</comment>
<dbReference type="InterPro" id="IPR001482">
    <property type="entry name" value="T2SS/T4SS_dom"/>
</dbReference>
<dbReference type="PANTHER" id="PTHR30258:SF1">
    <property type="entry name" value="PROTEIN TRANSPORT PROTEIN HOFB HOMOLOG"/>
    <property type="match status" value="1"/>
</dbReference>
<gene>
    <name evidence="5" type="primary">tadA</name>
    <name evidence="5" type="ORF">H8E23_00630</name>
</gene>
<dbReference type="PANTHER" id="PTHR30258">
    <property type="entry name" value="TYPE II SECRETION SYSTEM PROTEIN GSPE-RELATED"/>
    <property type="match status" value="1"/>
</dbReference>
<dbReference type="GO" id="GO:0005524">
    <property type="term" value="F:ATP binding"/>
    <property type="evidence" value="ECO:0007669"/>
    <property type="project" value="UniProtKB-KW"/>
</dbReference>
<dbReference type="InterPro" id="IPR037257">
    <property type="entry name" value="T2SS_E_N_sf"/>
</dbReference>
<evidence type="ECO:0000313" key="5">
    <source>
        <dbReference type="EMBL" id="MBC8359888.1"/>
    </source>
</evidence>
<name>A0A8J6TKT6_9BACT</name>
<reference evidence="5 6" key="1">
    <citation type="submission" date="2020-08" db="EMBL/GenBank/DDBJ databases">
        <title>Bridging the membrane lipid divide: bacteria of the FCB group superphylum have the potential to synthesize archaeal ether lipids.</title>
        <authorList>
            <person name="Villanueva L."/>
            <person name="Von Meijenfeldt F.A.B."/>
            <person name="Westbye A.B."/>
            <person name="Yadav S."/>
            <person name="Hopmans E.C."/>
            <person name="Dutilh B.E."/>
            <person name="Sinninghe Damste J.S."/>
        </authorList>
    </citation>
    <scope>NUCLEOTIDE SEQUENCE [LARGE SCALE GENOMIC DNA]</scope>
    <source>
        <strain evidence="5">NIOZ-UU30</strain>
    </source>
</reference>
<dbReference type="EMBL" id="JACNJH010000032">
    <property type="protein sequence ID" value="MBC8359888.1"/>
    <property type="molecule type" value="Genomic_DNA"/>
</dbReference>
<dbReference type="SUPFAM" id="SSF160246">
    <property type="entry name" value="EspE N-terminal domain-like"/>
    <property type="match status" value="1"/>
</dbReference>
<proteinExistence type="inferred from homology"/>
<dbReference type="GO" id="GO:0016887">
    <property type="term" value="F:ATP hydrolysis activity"/>
    <property type="evidence" value="ECO:0007669"/>
    <property type="project" value="TreeGrafter"/>
</dbReference>
<dbReference type="Gene3D" id="3.30.300.160">
    <property type="entry name" value="Type II secretion system, protein E, N-terminal domain"/>
    <property type="match status" value="1"/>
</dbReference>
<dbReference type="AlphaFoldDB" id="A0A8J6TKT6"/>
<keyword evidence="3" id="KW-0067">ATP-binding</keyword>
<protein>
    <submittedName>
        <fullName evidence="5">Flp pilus assembly complex ATPase component TadA</fullName>
    </submittedName>
</protein>
<dbReference type="PROSITE" id="PS00662">
    <property type="entry name" value="T2SP_E"/>
    <property type="match status" value="1"/>
</dbReference>
<evidence type="ECO:0000313" key="6">
    <source>
        <dbReference type="Proteomes" id="UP000603434"/>
    </source>
</evidence>
<dbReference type="GO" id="GO:0005886">
    <property type="term" value="C:plasma membrane"/>
    <property type="evidence" value="ECO:0007669"/>
    <property type="project" value="TreeGrafter"/>
</dbReference>
<organism evidence="5 6">
    <name type="scientific">Candidatus Desulfatibia profunda</name>
    <dbReference type="NCBI Taxonomy" id="2841695"/>
    <lineage>
        <taxon>Bacteria</taxon>
        <taxon>Pseudomonadati</taxon>
        <taxon>Thermodesulfobacteriota</taxon>
        <taxon>Desulfobacteria</taxon>
        <taxon>Desulfobacterales</taxon>
        <taxon>Desulfobacterales incertae sedis</taxon>
        <taxon>Candidatus Desulfatibia</taxon>
    </lineage>
</organism>
<dbReference type="FunFam" id="3.40.50.300:FF:000398">
    <property type="entry name" value="Type IV pilus assembly ATPase PilB"/>
    <property type="match status" value="1"/>
</dbReference>
<keyword evidence="2" id="KW-0547">Nucleotide-binding</keyword>
<evidence type="ECO:0000259" key="4">
    <source>
        <dbReference type="PROSITE" id="PS00662"/>
    </source>
</evidence>
<dbReference type="Pfam" id="PF05157">
    <property type="entry name" value="MshEN"/>
    <property type="match status" value="1"/>
</dbReference>
<comment type="caution">
    <text evidence="5">The sequence shown here is derived from an EMBL/GenBank/DDBJ whole genome shotgun (WGS) entry which is preliminary data.</text>
</comment>
<dbReference type="CDD" id="cd01129">
    <property type="entry name" value="PulE-GspE-like"/>
    <property type="match status" value="1"/>
</dbReference>
<evidence type="ECO:0000256" key="1">
    <source>
        <dbReference type="ARBA" id="ARBA00006611"/>
    </source>
</evidence>
<dbReference type="Gene3D" id="3.40.50.300">
    <property type="entry name" value="P-loop containing nucleotide triphosphate hydrolases"/>
    <property type="match status" value="1"/>
</dbReference>
<dbReference type="InterPro" id="IPR027417">
    <property type="entry name" value="P-loop_NTPase"/>
</dbReference>
<dbReference type="Pfam" id="PF00437">
    <property type="entry name" value="T2SSE"/>
    <property type="match status" value="1"/>
</dbReference>
<dbReference type="FunFam" id="3.30.450.90:FF:000001">
    <property type="entry name" value="Type II secretion system ATPase GspE"/>
    <property type="match status" value="1"/>
</dbReference>
<accession>A0A8J6TKT6</accession>
<evidence type="ECO:0000256" key="2">
    <source>
        <dbReference type="ARBA" id="ARBA00022741"/>
    </source>
</evidence>
<sequence>MKRNFMPTKRKKLGEILVRQGRITPDELVELLRLQKEVSKPLGQLLVDKNILSQQELTNVLGEQLGIPHVWLRKGLVDPRIVHVLPKDKALLYQAIPMFRVNNILTLATADPNDIFVFDEISKMTSLEVQPVICRVDDILEAINQSYQEDVSIEDIMTSIEDSDIEVVEAMADREISEIAEMAEGSPVINMTNMILLKAIRDGASDIHLEPQQGKFRVRARVDGVLYELISPKMEMHPAVVSRLKVMANLDIAERRMPQDGRIQVNVDRRTVDLRFSSMPGIYGEKVVLRILDRGKAILDINKLGFDTVLLERFKSLLKSSYGLILVCGPTGSGKTTTLYASISMLNSLEKNIITIEDPVEYQLMNINQNQVKSAIGLTFARFLKHALRQDPDIILVGEIRDRETAEIAIQASLTGHLVLSTLHTNDSPSVITRLLEMGIEPYLISSALLASMAQRLVRTICPQCKTNFYPSKEVLKELRLDETKQVRLAKGKGCADCFDSGFKGRIGIYELLQMDDGLQNLILSNPTIDVLQKHMKEKGHRTLREYGYEKVAEGLTTIEEVQRVTSVEA</sequence>
<dbReference type="InterPro" id="IPR007831">
    <property type="entry name" value="T2SS_GspE_N"/>
</dbReference>
<feature type="domain" description="Bacterial type II secretion system protein E" evidence="4">
    <location>
        <begin position="388"/>
        <end position="402"/>
    </location>
</feature>
<dbReference type="Gene3D" id="3.30.450.90">
    <property type="match status" value="1"/>
</dbReference>